<keyword evidence="5" id="KW-0547">Nucleotide-binding</keyword>
<dbReference type="AlphaFoldDB" id="A0A2G8LGN0"/>
<evidence type="ECO:0000256" key="1">
    <source>
        <dbReference type="ARBA" id="ARBA00000815"/>
    </source>
</evidence>
<evidence type="ECO:0000313" key="10">
    <source>
        <dbReference type="Proteomes" id="UP000230750"/>
    </source>
</evidence>
<dbReference type="PANTHER" id="PTHR13045:SF0">
    <property type="entry name" value="7-METHYLGUANOSINE PHOSPHATE-SPECIFIC 5'-NUCLEOTIDASE"/>
    <property type="match status" value="1"/>
</dbReference>
<dbReference type="STRING" id="307972.A0A2G8LGN0"/>
<dbReference type="GO" id="GO:0005737">
    <property type="term" value="C:cytoplasm"/>
    <property type="evidence" value="ECO:0007669"/>
    <property type="project" value="InterPro"/>
</dbReference>
<gene>
    <name evidence="9" type="ORF">BSL78_03710</name>
</gene>
<dbReference type="GO" id="GO:0008253">
    <property type="term" value="F:5'-nucleotidase activity"/>
    <property type="evidence" value="ECO:0007669"/>
    <property type="project" value="UniProtKB-EC"/>
</dbReference>
<keyword evidence="4" id="KW-0479">Metal-binding</keyword>
<dbReference type="SFLD" id="SFLDG01128">
    <property type="entry name" value="C1.4:_5'-Nucleotidase_Like"/>
    <property type="match status" value="1"/>
</dbReference>
<dbReference type="Proteomes" id="UP000230750">
    <property type="component" value="Unassembled WGS sequence"/>
</dbReference>
<reference evidence="9 10" key="1">
    <citation type="journal article" date="2017" name="PLoS Biol.">
        <title>The sea cucumber genome provides insights into morphological evolution and visceral regeneration.</title>
        <authorList>
            <person name="Zhang X."/>
            <person name="Sun L."/>
            <person name="Yuan J."/>
            <person name="Sun Y."/>
            <person name="Gao Y."/>
            <person name="Zhang L."/>
            <person name="Li S."/>
            <person name="Dai H."/>
            <person name="Hamel J.F."/>
            <person name="Liu C."/>
            <person name="Yu Y."/>
            <person name="Liu S."/>
            <person name="Lin W."/>
            <person name="Guo K."/>
            <person name="Jin S."/>
            <person name="Xu P."/>
            <person name="Storey K.B."/>
            <person name="Huan P."/>
            <person name="Zhang T."/>
            <person name="Zhou Y."/>
            <person name="Zhang J."/>
            <person name="Lin C."/>
            <person name="Li X."/>
            <person name="Xing L."/>
            <person name="Huo D."/>
            <person name="Sun M."/>
            <person name="Wang L."/>
            <person name="Mercier A."/>
            <person name="Li F."/>
            <person name="Yang H."/>
            <person name="Xiang J."/>
        </authorList>
    </citation>
    <scope>NUCLEOTIDE SEQUENCE [LARGE SCALE GENOMIC DNA]</scope>
    <source>
        <strain evidence="9">Shaxun</strain>
        <tissue evidence="9">Muscle</tissue>
    </source>
</reference>
<accession>A0A2G8LGN0</accession>
<dbReference type="GO" id="GO:0000166">
    <property type="term" value="F:nucleotide binding"/>
    <property type="evidence" value="ECO:0007669"/>
    <property type="project" value="UniProtKB-KW"/>
</dbReference>
<evidence type="ECO:0000256" key="5">
    <source>
        <dbReference type="ARBA" id="ARBA00022741"/>
    </source>
</evidence>
<dbReference type="GO" id="GO:0000287">
    <property type="term" value="F:magnesium ion binding"/>
    <property type="evidence" value="ECO:0007669"/>
    <property type="project" value="InterPro"/>
</dbReference>
<keyword evidence="10" id="KW-1185">Reference proteome</keyword>
<dbReference type="InterPro" id="IPR006434">
    <property type="entry name" value="Pyrimidine_nucleotidase_eu"/>
</dbReference>
<dbReference type="SFLD" id="SFLDS00003">
    <property type="entry name" value="Haloacid_Dehalogenase"/>
    <property type="match status" value="1"/>
</dbReference>
<comment type="similarity">
    <text evidence="2">Belongs to the pyrimidine 5'-nucleotidase family.</text>
</comment>
<name>A0A2G8LGN0_STIJA</name>
<dbReference type="PANTHER" id="PTHR13045">
    <property type="entry name" value="5'-NUCLEOTIDASE"/>
    <property type="match status" value="1"/>
</dbReference>
<organism evidence="9 10">
    <name type="scientific">Stichopus japonicus</name>
    <name type="common">Sea cucumber</name>
    <dbReference type="NCBI Taxonomy" id="307972"/>
    <lineage>
        <taxon>Eukaryota</taxon>
        <taxon>Metazoa</taxon>
        <taxon>Echinodermata</taxon>
        <taxon>Eleutherozoa</taxon>
        <taxon>Echinozoa</taxon>
        <taxon>Holothuroidea</taxon>
        <taxon>Aspidochirotacea</taxon>
        <taxon>Aspidochirotida</taxon>
        <taxon>Stichopodidae</taxon>
        <taxon>Apostichopus</taxon>
    </lineage>
</organism>
<keyword evidence="8" id="KW-0546">Nucleotide metabolism</keyword>
<evidence type="ECO:0000313" key="9">
    <source>
        <dbReference type="EMBL" id="PIK59408.1"/>
    </source>
</evidence>
<keyword evidence="7" id="KW-0460">Magnesium</keyword>
<sequence>MFESSSGKKLLIGAGLAAVSAVAFYTLSSRMTANHSTKHLDMMEELKNGKVHMKHPEQVEEKISKLISGGKDKLQVVSDFDKTMSRHRYNGNRVPSCHGVLDTSEFLPSPTVRKQQSYEISTIRSKCLPRWTTAHGLLVNCDLTKDKVSKIVENSMIRLRDHVNETLEMLKEKEVPLLIFSAGVGDILKEAIKQRAHLHNNIHVISNFMDFDEEGKLIGFKGELIHTFNKHEVAVHHPEIFEKNKLRSNIVLLGDTLGDLTMADGMPYKQTLLTIGFLNDHISENLEVYKTKYDIVLEDDESFDVFMLFSRRFCKQLLTF</sequence>
<dbReference type="Gene3D" id="1.10.150.340">
    <property type="entry name" value="Pyrimidine 5'-nucleotidase (UMPH-1), N-terminal domain"/>
    <property type="match status" value="1"/>
</dbReference>
<dbReference type="InterPro" id="IPR023214">
    <property type="entry name" value="HAD_sf"/>
</dbReference>
<dbReference type="Gene3D" id="3.40.50.1000">
    <property type="entry name" value="HAD superfamily/HAD-like"/>
    <property type="match status" value="1"/>
</dbReference>
<proteinExistence type="inferred from homology"/>
<evidence type="ECO:0000256" key="8">
    <source>
        <dbReference type="ARBA" id="ARBA00023080"/>
    </source>
</evidence>
<evidence type="ECO:0000256" key="6">
    <source>
        <dbReference type="ARBA" id="ARBA00022801"/>
    </source>
</evidence>
<dbReference type="InterPro" id="IPR036412">
    <property type="entry name" value="HAD-like_sf"/>
</dbReference>
<evidence type="ECO:0000256" key="2">
    <source>
        <dbReference type="ARBA" id="ARBA00008389"/>
    </source>
</evidence>
<dbReference type="EC" id="3.1.3.5" evidence="3"/>
<evidence type="ECO:0000256" key="7">
    <source>
        <dbReference type="ARBA" id="ARBA00022842"/>
    </source>
</evidence>
<protein>
    <recommendedName>
        <fullName evidence="3">5'-nucleotidase</fullName>
        <ecNumber evidence="3">3.1.3.5</ecNumber>
    </recommendedName>
</protein>
<comment type="catalytic activity">
    <reaction evidence="1">
        <text>a ribonucleoside 5'-phosphate + H2O = a ribonucleoside + phosphate</text>
        <dbReference type="Rhea" id="RHEA:12484"/>
        <dbReference type="ChEBI" id="CHEBI:15377"/>
        <dbReference type="ChEBI" id="CHEBI:18254"/>
        <dbReference type="ChEBI" id="CHEBI:43474"/>
        <dbReference type="ChEBI" id="CHEBI:58043"/>
        <dbReference type="EC" id="3.1.3.5"/>
    </reaction>
</comment>
<keyword evidence="6" id="KW-0378">Hydrolase</keyword>
<dbReference type="FunFam" id="3.40.50.1000:FF:000032">
    <property type="entry name" value="Cytosolic 5-nucleotidase 3-like"/>
    <property type="match status" value="1"/>
</dbReference>
<dbReference type="EMBL" id="MRZV01000084">
    <property type="protein sequence ID" value="PIK59408.1"/>
    <property type="molecule type" value="Genomic_DNA"/>
</dbReference>
<dbReference type="GO" id="GO:0009117">
    <property type="term" value="P:nucleotide metabolic process"/>
    <property type="evidence" value="ECO:0007669"/>
    <property type="project" value="UniProtKB-KW"/>
</dbReference>
<dbReference type="SUPFAM" id="SSF56784">
    <property type="entry name" value="HAD-like"/>
    <property type="match status" value="1"/>
</dbReference>
<evidence type="ECO:0000256" key="4">
    <source>
        <dbReference type="ARBA" id="ARBA00022723"/>
    </source>
</evidence>
<dbReference type="Pfam" id="PF05822">
    <property type="entry name" value="UMPH-1"/>
    <property type="match status" value="1"/>
</dbReference>
<evidence type="ECO:0000256" key="3">
    <source>
        <dbReference type="ARBA" id="ARBA00012643"/>
    </source>
</evidence>
<comment type="caution">
    <text evidence="9">The sequence shown here is derived from an EMBL/GenBank/DDBJ whole genome shotgun (WGS) entry which is preliminary data.</text>
</comment>
<dbReference type="OrthoDB" id="10014216at2759"/>